<dbReference type="PANTHER" id="PTHR47371:SF3">
    <property type="entry name" value="PHOSPHOGLYCEROL TRANSFERASE I"/>
    <property type="match status" value="1"/>
</dbReference>
<dbReference type="CDD" id="cd16015">
    <property type="entry name" value="LTA_synthase"/>
    <property type="match status" value="1"/>
</dbReference>
<keyword evidence="4" id="KW-0812">Transmembrane</keyword>
<protein>
    <submittedName>
        <fullName evidence="8">Sulfatase</fullName>
    </submittedName>
</protein>
<evidence type="ECO:0000256" key="2">
    <source>
        <dbReference type="ARBA" id="ARBA00004936"/>
    </source>
</evidence>
<dbReference type="SUPFAM" id="SSF53649">
    <property type="entry name" value="Alkaline phosphatase-like"/>
    <property type="match status" value="1"/>
</dbReference>
<gene>
    <name evidence="8" type="ORF">ACLFYP115_00220</name>
</gene>
<evidence type="ECO:0000313" key="8">
    <source>
        <dbReference type="EMBL" id="VYS75070.1"/>
    </source>
</evidence>
<accession>A0A6N2R525</accession>
<evidence type="ECO:0000256" key="1">
    <source>
        <dbReference type="ARBA" id="ARBA00004651"/>
    </source>
</evidence>
<organism evidence="8">
    <name type="scientific">Anaerostipes caccae</name>
    <dbReference type="NCBI Taxonomy" id="105841"/>
    <lineage>
        <taxon>Bacteria</taxon>
        <taxon>Bacillati</taxon>
        <taxon>Bacillota</taxon>
        <taxon>Clostridia</taxon>
        <taxon>Lachnospirales</taxon>
        <taxon>Lachnospiraceae</taxon>
        <taxon>Anaerostipes</taxon>
    </lineage>
</organism>
<dbReference type="InterPro" id="IPR000917">
    <property type="entry name" value="Sulfatase_N"/>
</dbReference>
<dbReference type="Gene3D" id="3.40.720.10">
    <property type="entry name" value="Alkaline Phosphatase, subunit A"/>
    <property type="match status" value="1"/>
</dbReference>
<evidence type="ECO:0000256" key="5">
    <source>
        <dbReference type="ARBA" id="ARBA00022989"/>
    </source>
</evidence>
<keyword evidence="6" id="KW-0472">Membrane</keyword>
<comment type="subcellular location">
    <subcellularLocation>
        <location evidence="1">Cell membrane</location>
        <topology evidence="1">Multi-pass membrane protein</topology>
    </subcellularLocation>
</comment>
<dbReference type="PANTHER" id="PTHR47371">
    <property type="entry name" value="LIPOTEICHOIC ACID SYNTHASE"/>
    <property type="match status" value="1"/>
</dbReference>
<evidence type="ECO:0000259" key="7">
    <source>
        <dbReference type="Pfam" id="PF00884"/>
    </source>
</evidence>
<reference evidence="8" key="1">
    <citation type="submission" date="2019-11" db="EMBL/GenBank/DDBJ databases">
        <authorList>
            <person name="Feng L."/>
        </authorList>
    </citation>
    <scope>NUCLEOTIDE SEQUENCE</scope>
    <source>
        <strain evidence="8">AcaccaeLFYP115</strain>
    </source>
</reference>
<name>A0A6N2R525_9FIRM</name>
<dbReference type="GO" id="GO:0005886">
    <property type="term" value="C:plasma membrane"/>
    <property type="evidence" value="ECO:0007669"/>
    <property type="project" value="UniProtKB-SubCell"/>
</dbReference>
<evidence type="ECO:0000256" key="3">
    <source>
        <dbReference type="ARBA" id="ARBA00022475"/>
    </source>
</evidence>
<dbReference type="InterPro" id="IPR017850">
    <property type="entry name" value="Alkaline_phosphatase_core_sf"/>
</dbReference>
<keyword evidence="3" id="KW-1003">Cell membrane</keyword>
<dbReference type="Pfam" id="PF00884">
    <property type="entry name" value="Sulfatase"/>
    <property type="match status" value="1"/>
</dbReference>
<dbReference type="EMBL" id="CACRSQ010000002">
    <property type="protein sequence ID" value="VYS75070.1"/>
    <property type="molecule type" value="Genomic_DNA"/>
</dbReference>
<keyword evidence="5" id="KW-1133">Transmembrane helix</keyword>
<dbReference type="RefSeq" id="WP_006565692.1">
    <property type="nucleotide sequence ID" value="NZ_CACRSQ010000002.1"/>
</dbReference>
<evidence type="ECO:0000256" key="4">
    <source>
        <dbReference type="ARBA" id="ARBA00022692"/>
    </source>
</evidence>
<comment type="pathway">
    <text evidence="2">Cell wall biogenesis; lipoteichoic acid biosynthesis.</text>
</comment>
<dbReference type="InterPro" id="IPR050448">
    <property type="entry name" value="OpgB/LTA_synthase_biosynth"/>
</dbReference>
<dbReference type="AlphaFoldDB" id="A0A6N2R525"/>
<evidence type="ECO:0000256" key="6">
    <source>
        <dbReference type="ARBA" id="ARBA00023136"/>
    </source>
</evidence>
<proteinExistence type="predicted"/>
<feature type="domain" description="Sulfatase N-terminal" evidence="7">
    <location>
        <begin position="429"/>
        <end position="723"/>
    </location>
</feature>
<sequence>MMKRKYKKLQMDKYGRVLCAVLLTVYFIFALTQSNAFKGEMFNALKVQHEKNESIHKGWEKSVDFKADYADLQRLEMSIINPRGSAAEGTMRFWITDQGKKVMWQEDVPMSRLAEAKFHKGIRGTVITIKKQLQKGNDYTLHLRVLEGSESQGITLKSKNITIYYNGFNVKKYVMLLASVLALFILIFIPNRLNEKWNLWLSRGMFLITPVFCYVLMERFTSVSLKYIGIKYGLLNLLIYAAVLAFFYLITNRTRWASILSILCTSGLGIANYYVTSFRGTSLMPVDFATIGTAANVATQYEYDVNTAVLWNGVLILAFVILAVRLQCGKGIRGKKRFVPAAVFGVLLAVCVSVFGSTARLSRLGIHIKVWNPTVSCNKYGYMNVFTSSVKFLITEKPEGYSAEKVDEIMKPYVEKAEKHNQKAAGKKPNVITIMNEAFSDLSVLGDIKTNKDFMPFIRGLKENSVKGTMYMSSYGGQTANSEFEFLTGSSMAFLPGGSVAYQYQVKDTMGSLATTMEGQGYQGNMVLHPYLSNGYNREKVYPLLGFKDYLSIGDFQNPEVCRSFITDQEDFNKITSEYEKAKQKSSAPFFMFNVTIQNHGGYEKDYSNFNQEIKITDTSSNPSANRYLSLIKKTDDAFKNLISYFKKVKEPTVIVMFGDHQPKLPQEFYNKVMDKENGSALENEQKKHQVPFIIWANYDIKEEEIKAISPNYLSAKLLKVIGGKMTPYECFLQDLYTKYPVVTGSVYMDKKYNLFNIDNLDDLPEDLKQYWMVQYYHLFAKDKREDSLFFLKE</sequence>